<dbReference type="EMBL" id="FNXT01001072">
    <property type="protein sequence ID" value="SZX71731.1"/>
    <property type="molecule type" value="Genomic_DNA"/>
</dbReference>
<name>A0A383W2M3_TETOB</name>
<feature type="signal peptide" evidence="2">
    <location>
        <begin position="1"/>
        <end position="19"/>
    </location>
</feature>
<keyword evidence="4" id="KW-1185">Reference proteome</keyword>
<feature type="region of interest" description="Disordered" evidence="1">
    <location>
        <begin position="504"/>
        <end position="532"/>
    </location>
</feature>
<feature type="chain" id="PRO_5016896350" description="EGF-like domain-containing protein" evidence="2">
    <location>
        <begin position="20"/>
        <end position="1352"/>
    </location>
</feature>
<evidence type="ECO:0000313" key="4">
    <source>
        <dbReference type="Proteomes" id="UP000256970"/>
    </source>
</evidence>
<dbReference type="InterPro" id="IPR009030">
    <property type="entry name" value="Growth_fac_rcpt_cys_sf"/>
</dbReference>
<dbReference type="SUPFAM" id="SSF57184">
    <property type="entry name" value="Growth factor receptor domain"/>
    <property type="match status" value="1"/>
</dbReference>
<accession>A0A383W2M3</accession>
<gene>
    <name evidence="3" type="ORF">BQ4739_LOCUS11853</name>
</gene>
<evidence type="ECO:0008006" key="5">
    <source>
        <dbReference type="Google" id="ProtNLM"/>
    </source>
</evidence>
<evidence type="ECO:0000313" key="3">
    <source>
        <dbReference type="EMBL" id="SZX71731.1"/>
    </source>
</evidence>
<reference evidence="3 4" key="1">
    <citation type="submission" date="2016-10" db="EMBL/GenBank/DDBJ databases">
        <authorList>
            <person name="Cai Z."/>
        </authorList>
    </citation>
    <scope>NUCLEOTIDE SEQUENCE [LARGE SCALE GENOMIC DNA]</scope>
</reference>
<sequence>MTAWQQVLLLAVLAAYAAGQSPQSTDPATLHVTFIINISFTSCQASPAELKAMSEIIANVVAARASRPHHMCSVNVDVFTCTSSSGGQLSARFTRAVQIFHRGTWKARNFILDLLRRQGPCRTFPGICRVLNGTNGSGCILDTLDPSNMCGTTPPPGTCSPPCVNGRCEDSKCVCTAGYYGLQCQRFYGTDKLTFQIPRVLTGTAPPNERHTAKLLVKASRGWRLVCILQANLLQLNDTLYKPAAGDSMIHPVHACPHLLTSKSRTTFLSGSLLANPGNASQQLDLHQSIDTTTGKLKWAATFSEDYSFLNSSSGPLATDAPPDDAAYKPDDAVQQYNDTVFFNRLLVGLASTTAAADDRTFAAFVALDTYLRYVTQGLDCSAGSQVFRGLLPHLARLDASHEAVEADLGKRRGEVCDMAAFHVYMARNRPEVTTGEIWRLADLQECFCDYTMEAMSACLAYADTLANQTADAYQQTFNGTSNGTATSRRASADRARPAVLPMATVDGGDASQGNRRRALAASGAGSRPAPAMRTHAALALETKTRAVASEAGIVAASQRGVPGPWSAQDDDHSKLTESAVLSAIVPLLHQTSSRQLQHVQPAGMSCNWESSKDSKGKETSGWMNYLFSNAVNWVVLSPSIGFSCCIPIPVTGDVLVGCFGLSVGSFNFQFLNTDMGSLTPSVSLMTTLGLSDISEVYCKDHQDCLDTCGDAAREVDPDRQNDENYVCPVDKGGAILDQLNFNFYAGFTLDFCFNTQMLSGGKNSQIDNILNLIGISPCFAGLWVSAYPLRGWDFTLTVYFQIFVFRVTVNWDLAIQEAKEHCQHFCHCYPGSKLFADTPYCRMCTNDHKTIMSLDINLRVLFFKFIMFTNVGSLPPLKAGACPAKLRKISAASDLRRHDLNKLNDLFRKLFESSTNRLMFSDAELAGEADYLQKLGGIQMSCSGCNATDSCLISRNANQTMLSCLTLSKEDVHVWLKLSVQACLSGDCQNCTQQTGDVANSCALCNQCIGCAPGATAGNSGASSYCGNNKTANDFNEWHTVQDWIDDLVVDSADSPCPCKGAESCMRVDPNLIDGNGKQLSDGVCVILTAPQTLALVNTHYWPGTDVGHTHTVSCSVMPPGPLANKQPQRLSWHGPSSFCAWKTGALAFVEGADDAFELVGLPCGPRKGVLTSGDATEANLCPPVPGLVCAWDGTCSFAPKHRWTAFGCQQAYTPIAGACINTAFDNVTGLPIDEADCSIYHEWRTASNRWNPPPSWSTNSSCNGQAGMLHPAEFLEARNSDGMAWRMVLQGDGRLVVYFIHIHDFTINDHNKLLQEATALRPSAGRKVVFSFPDIHSKKWNPSGYFSPGQ</sequence>
<evidence type="ECO:0000256" key="1">
    <source>
        <dbReference type="SAM" id="MobiDB-lite"/>
    </source>
</evidence>
<feature type="compositionally biased region" description="Low complexity" evidence="1">
    <location>
        <begin position="520"/>
        <end position="532"/>
    </location>
</feature>
<organism evidence="3 4">
    <name type="scientific">Tetradesmus obliquus</name>
    <name type="common">Green alga</name>
    <name type="synonym">Acutodesmus obliquus</name>
    <dbReference type="NCBI Taxonomy" id="3088"/>
    <lineage>
        <taxon>Eukaryota</taxon>
        <taxon>Viridiplantae</taxon>
        <taxon>Chlorophyta</taxon>
        <taxon>core chlorophytes</taxon>
        <taxon>Chlorophyceae</taxon>
        <taxon>CS clade</taxon>
        <taxon>Sphaeropleales</taxon>
        <taxon>Scenedesmaceae</taxon>
        <taxon>Tetradesmus</taxon>
    </lineage>
</organism>
<proteinExistence type="predicted"/>
<keyword evidence="2" id="KW-0732">Signal</keyword>
<protein>
    <recommendedName>
        <fullName evidence="5">EGF-like domain-containing protein</fullName>
    </recommendedName>
</protein>
<evidence type="ECO:0000256" key="2">
    <source>
        <dbReference type="SAM" id="SignalP"/>
    </source>
</evidence>
<dbReference type="Proteomes" id="UP000256970">
    <property type="component" value="Unassembled WGS sequence"/>
</dbReference>